<dbReference type="EMBL" id="JAIWYP010000016">
    <property type="protein sequence ID" value="KAH3697311.1"/>
    <property type="molecule type" value="Genomic_DNA"/>
</dbReference>
<evidence type="ECO:0000256" key="1">
    <source>
        <dbReference type="SAM" id="MobiDB-lite"/>
    </source>
</evidence>
<comment type="caution">
    <text evidence="2">The sequence shown here is derived from an EMBL/GenBank/DDBJ whole genome shotgun (WGS) entry which is preliminary data.</text>
</comment>
<reference evidence="2" key="1">
    <citation type="journal article" date="2019" name="bioRxiv">
        <title>The Genome of the Zebra Mussel, Dreissena polymorpha: A Resource for Invasive Species Research.</title>
        <authorList>
            <person name="McCartney M.A."/>
            <person name="Auch B."/>
            <person name="Kono T."/>
            <person name="Mallez S."/>
            <person name="Zhang Y."/>
            <person name="Obille A."/>
            <person name="Becker A."/>
            <person name="Abrahante J.E."/>
            <person name="Garbe J."/>
            <person name="Badalamenti J.P."/>
            <person name="Herman A."/>
            <person name="Mangelson H."/>
            <person name="Liachko I."/>
            <person name="Sullivan S."/>
            <person name="Sone E.D."/>
            <person name="Koren S."/>
            <person name="Silverstein K.A.T."/>
            <person name="Beckman K.B."/>
            <person name="Gohl D.M."/>
        </authorList>
    </citation>
    <scope>NUCLEOTIDE SEQUENCE</scope>
    <source>
        <strain evidence="2">Duluth1</strain>
        <tissue evidence="2">Whole animal</tissue>
    </source>
</reference>
<name>A0A9D4BCB7_DREPO</name>
<keyword evidence="3" id="KW-1185">Reference proteome</keyword>
<feature type="region of interest" description="Disordered" evidence="1">
    <location>
        <begin position="1"/>
        <end position="22"/>
    </location>
</feature>
<dbReference type="AlphaFoldDB" id="A0A9D4BCB7"/>
<protein>
    <submittedName>
        <fullName evidence="2">Uncharacterized protein</fullName>
    </submittedName>
</protein>
<evidence type="ECO:0000313" key="3">
    <source>
        <dbReference type="Proteomes" id="UP000828390"/>
    </source>
</evidence>
<evidence type="ECO:0000313" key="2">
    <source>
        <dbReference type="EMBL" id="KAH3697311.1"/>
    </source>
</evidence>
<reference evidence="2" key="2">
    <citation type="submission" date="2020-11" db="EMBL/GenBank/DDBJ databases">
        <authorList>
            <person name="McCartney M.A."/>
            <person name="Auch B."/>
            <person name="Kono T."/>
            <person name="Mallez S."/>
            <person name="Becker A."/>
            <person name="Gohl D.M."/>
            <person name="Silverstein K.A.T."/>
            <person name="Koren S."/>
            <person name="Bechman K.B."/>
            <person name="Herman A."/>
            <person name="Abrahante J.E."/>
            <person name="Garbe J."/>
        </authorList>
    </citation>
    <scope>NUCLEOTIDE SEQUENCE</scope>
    <source>
        <strain evidence="2">Duluth1</strain>
        <tissue evidence="2">Whole animal</tissue>
    </source>
</reference>
<dbReference type="Proteomes" id="UP000828390">
    <property type="component" value="Unassembled WGS sequence"/>
</dbReference>
<proteinExistence type="predicted"/>
<sequence>MKGSPGRARMTGHLGLVHGATRPSPLRRSLRYYHGPAVARIRQPTYSYPVAGHSRRITSVFYMGPLGLCPGRTPRTGTG</sequence>
<organism evidence="2 3">
    <name type="scientific">Dreissena polymorpha</name>
    <name type="common">Zebra mussel</name>
    <name type="synonym">Mytilus polymorpha</name>
    <dbReference type="NCBI Taxonomy" id="45954"/>
    <lineage>
        <taxon>Eukaryota</taxon>
        <taxon>Metazoa</taxon>
        <taxon>Spiralia</taxon>
        <taxon>Lophotrochozoa</taxon>
        <taxon>Mollusca</taxon>
        <taxon>Bivalvia</taxon>
        <taxon>Autobranchia</taxon>
        <taxon>Heteroconchia</taxon>
        <taxon>Euheterodonta</taxon>
        <taxon>Imparidentia</taxon>
        <taxon>Neoheterodontei</taxon>
        <taxon>Myida</taxon>
        <taxon>Dreissenoidea</taxon>
        <taxon>Dreissenidae</taxon>
        <taxon>Dreissena</taxon>
    </lineage>
</organism>
<gene>
    <name evidence="2" type="ORF">DPMN_084809</name>
</gene>
<accession>A0A9D4BCB7</accession>